<evidence type="ECO:0000256" key="4">
    <source>
        <dbReference type="ARBA" id="ARBA00023136"/>
    </source>
</evidence>
<evidence type="ECO:0000256" key="2">
    <source>
        <dbReference type="ARBA" id="ARBA00022692"/>
    </source>
</evidence>
<evidence type="ECO:0000256" key="3">
    <source>
        <dbReference type="ARBA" id="ARBA00022989"/>
    </source>
</evidence>
<dbReference type="PANTHER" id="PTHR31465">
    <property type="entry name" value="PROTEIN RTA1-RELATED"/>
    <property type="match status" value="1"/>
</dbReference>
<evidence type="ECO:0000313" key="6">
    <source>
        <dbReference type="EMBL" id="KAG2233478.1"/>
    </source>
</evidence>
<dbReference type="GO" id="GO:0016020">
    <property type="term" value="C:membrane"/>
    <property type="evidence" value="ECO:0007669"/>
    <property type="project" value="UniProtKB-SubCell"/>
</dbReference>
<protein>
    <submittedName>
        <fullName evidence="6">Uncharacterized protein</fullName>
    </submittedName>
</protein>
<evidence type="ECO:0000256" key="1">
    <source>
        <dbReference type="ARBA" id="ARBA00004141"/>
    </source>
</evidence>
<keyword evidence="3 5" id="KW-1133">Transmembrane helix</keyword>
<organism evidence="6 7">
    <name type="scientific">Thamnidium elegans</name>
    <dbReference type="NCBI Taxonomy" id="101142"/>
    <lineage>
        <taxon>Eukaryota</taxon>
        <taxon>Fungi</taxon>
        <taxon>Fungi incertae sedis</taxon>
        <taxon>Mucoromycota</taxon>
        <taxon>Mucoromycotina</taxon>
        <taxon>Mucoromycetes</taxon>
        <taxon>Mucorales</taxon>
        <taxon>Mucorineae</taxon>
        <taxon>Mucoraceae</taxon>
        <taxon>Thamnidium</taxon>
    </lineage>
</organism>
<comment type="subcellular location">
    <subcellularLocation>
        <location evidence="1">Membrane</location>
        <topology evidence="1">Multi-pass membrane protein</topology>
    </subcellularLocation>
</comment>
<sequence length="229" mass="26432">MNLFLIIPPYVLPLVNYMALGKFIRASNIQTNRFFLNPTFVTWFFFVVNIFTFWVQRIYNDGDMNSEAVKLGVVYILLDLCVYSILSTCFIFVATYVYQNPKYVCQSQNQPDGKGKFFFAIYATSLLQFIRTIYSSCKYATGLDGYIASSEWAFYIFDALPIMLGFTTYCILFLGDYLPKEDHSNHRYDQLSIFDNTDEEDSDMYPNGGKHVAVFNNVQSVNYSIGLDP</sequence>
<feature type="transmembrane region" description="Helical" evidence="5">
    <location>
        <begin position="35"/>
        <end position="55"/>
    </location>
</feature>
<evidence type="ECO:0000256" key="5">
    <source>
        <dbReference type="SAM" id="Phobius"/>
    </source>
</evidence>
<keyword evidence="7" id="KW-1185">Reference proteome</keyword>
<dbReference type="AlphaFoldDB" id="A0A8H7SS86"/>
<dbReference type="EMBL" id="JAEPRE010000078">
    <property type="protein sequence ID" value="KAG2233478.1"/>
    <property type="molecule type" value="Genomic_DNA"/>
</dbReference>
<evidence type="ECO:0000313" key="7">
    <source>
        <dbReference type="Proteomes" id="UP000613177"/>
    </source>
</evidence>
<reference evidence="6" key="1">
    <citation type="submission" date="2021-01" db="EMBL/GenBank/DDBJ databases">
        <title>Metabolic potential, ecology and presence of endohyphal bacteria is reflected in genomic diversity of Mucoromycotina.</title>
        <authorList>
            <person name="Muszewska A."/>
            <person name="Okrasinska A."/>
            <person name="Steczkiewicz K."/>
            <person name="Drgas O."/>
            <person name="Orlowska M."/>
            <person name="Perlinska-Lenart U."/>
            <person name="Aleksandrzak-Piekarczyk T."/>
            <person name="Szatraj K."/>
            <person name="Zielenkiewicz U."/>
            <person name="Pilsyk S."/>
            <person name="Malc E."/>
            <person name="Mieczkowski P."/>
            <person name="Kruszewska J.S."/>
            <person name="Biernat P."/>
            <person name="Pawlowska J."/>
        </authorList>
    </citation>
    <scope>NUCLEOTIDE SEQUENCE</scope>
    <source>
        <strain evidence="6">WA0000018081</strain>
    </source>
</reference>
<feature type="transmembrane region" description="Helical" evidence="5">
    <location>
        <begin position="154"/>
        <end position="178"/>
    </location>
</feature>
<dbReference type="PANTHER" id="PTHR31465:SF1">
    <property type="entry name" value="PROTEIN RTA1-RELATED"/>
    <property type="match status" value="1"/>
</dbReference>
<dbReference type="Pfam" id="PF04479">
    <property type="entry name" value="RTA1"/>
    <property type="match status" value="1"/>
</dbReference>
<feature type="transmembrane region" description="Helical" evidence="5">
    <location>
        <begin position="75"/>
        <end position="97"/>
    </location>
</feature>
<dbReference type="InterPro" id="IPR007568">
    <property type="entry name" value="RTA1"/>
</dbReference>
<proteinExistence type="predicted"/>
<comment type="caution">
    <text evidence="6">The sequence shown here is derived from an EMBL/GenBank/DDBJ whole genome shotgun (WGS) entry which is preliminary data.</text>
</comment>
<feature type="transmembrane region" description="Helical" evidence="5">
    <location>
        <begin position="6"/>
        <end position="23"/>
    </location>
</feature>
<feature type="transmembrane region" description="Helical" evidence="5">
    <location>
        <begin position="117"/>
        <end position="134"/>
    </location>
</feature>
<name>A0A8H7SS86_9FUNG</name>
<accession>A0A8H7SS86</accession>
<keyword evidence="4 5" id="KW-0472">Membrane</keyword>
<keyword evidence="2 5" id="KW-0812">Transmembrane</keyword>
<gene>
    <name evidence="6" type="ORF">INT48_003184</name>
</gene>
<dbReference type="Proteomes" id="UP000613177">
    <property type="component" value="Unassembled WGS sequence"/>
</dbReference>